<keyword evidence="7 15" id="KW-0547">Nucleotide-binding</keyword>
<dbReference type="InterPro" id="IPR005765">
    <property type="entry name" value="UPRT"/>
</dbReference>
<dbReference type="Gene3D" id="3.40.50.2020">
    <property type="match status" value="1"/>
</dbReference>
<dbReference type="GO" id="GO:0005525">
    <property type="term" value="F:GTP binding"/>
    <property type="evidence" value="ECO:0007669"/>
    <property type="project" value="UniProtKB-KW"/>
</dbReference>
<gene>
    <name evidence="15 17" type="primary">upp</name>
    <name evidence="17" type="ORF">KDW_13220</name>
</gene>
<dbReference type="EMBL" id="BKZW01000001">
    <property type="protein sequence ID" value="GER87160.1"/>
    <property type="molecule type" value="Genomic_DNA"/>
</dbReference>
<keyword evidence="4 15" id="KW-0021">Allosteric enzyme</keyword>
<evidence type="ECO:0000256" key="8">
    <source>
        <dbReference type="ARBA" id="ARBA00022842"/>
    </source>
</evidence>
<comment type="catalytic activity">
    <reaction evidence="11 15">
        <text>UMP + diphosphate = 5-phospho-alpha-D-ribose 1-diphosphate + uracil</text>
        <dbReference type="Rhea" id="RHEA:13017"/>
        <dbReference type="ChEBI" id="CHEBI:17568"/>
        <dbReference type="ChEBI" id="CHEBI:33019"/>
        <dbReference type="ChEBI" id="CHEBI:57865"/>
        <dbReference type="ChEBI" id="CHEBI:58017"/>
        <dbReference type="EC" id="2.4.2.9"/>
    </reaction>
</comment>
<dbReference type="NCBIfam" id="NF001097">
    <property type="entry name" value="PRK00129.1"/>
    <property type="match status" value="1"/>
</dbReference>
<evidence type="ECO:0000256" key="7">
    <source>
        <dbReference type="ARBA" id="ARBA00022741"/>
    </source>
</evidence>
<protein>
    <recommendedName>
        <fullName evidence="13 15">Uracil phosphoribosyltransferase</fullName>
        <ecNumber evidence="3 15">2.4.2.9</ecNumber>
    </recommendedName>
    <alternativeName>
        <fullName evidence="10 15">UMP pyrophosphorylase</fullName>
    </alternativeName>
    <alternativeName>
        <fullName evidence="14 15">UPRTase</fullName>
    </alternativeName>
</protein>
<dbReference type="GO" id="GO:0006223">
    <property type="term" value="P:uracil salvage"/>
    <property type="evidence" value="ECO:0007669"/>
    <property type="project" value="InterPro"/>
</dbReference>
<evidence type="ECO:0000256" key="11">
    <source>
        <dbReference type="ARBA" id="ARBA00052919"/>
    </source>
</evidence>
<dbReference type="InterPro" id="IPR000836">
    <property type="entry name" value="PRTase_dom"/>
</dbReference>
<evidence type="ECO:0000313" key="17">
    <source>
        <dbReference type="EMBL" id="GER87160.1"/>
    </source>
</evidence>
<reference evidence="17 18" key="1">
    <citation type="submission" date="2019-10" db="EMBL/GenBank/DDBJ databases">
        <title>Dictyobacter vulcani sp. nov., within the class Ktedonobacteria, isolated from soil of volcanic Mt. Zao.</title>
        <authorList>
            <person name="Zheng Y."/>
            <person name="Wang C.M."/>
            <person name="Sakai Y."/>
            <person name="Abe K."/>
            <person name="Yokota A."/>
            <person name="Yabe S."/>
        </authorList>
    </citation>
    <scope>NUCLEOTIDE SEQUENCE [LARGE SCALE GENOMIC DNA]</scope>
    <source>
        <strain evidence="17 18">W12</strain>
    </source>
</reference>
<dbReference type="FunFam" id="3.40.50.2020:FF:000003">
    <property type="entry name" value="Uracil phosphoribosyltransferase"/>
    <property type="match status" value="1"/>
</dbReference>
<evidence type="ECO:0000256" key="12">
    <source>
        <dbReference type="ARBA" id="ARBA00056901"/>
    </source>
</evidence>
<evidence type="ECO:0000256" key="2">
    <source>
        <dbReference type="ARBA" id="ARBA00009516"/>
    </source>
</evidence>
<accession>A0A5J4KL63</accession>
<dbReference type="UniPathway" id="UPA00574">
    <property type="reaction ID" value="UER00636"/>
</dbReference>
<evidence type="ECO:0000256" key="5">
    <source>
        <dbReference type="ARBA" id="ARBA00022676"/>
    </source>
</evidence>
<evidence type="ECO:0000256" key="4">
    <source>
        <dbReference type="ARBA" id="ARBA00022533"/>
    </source>
</evidence>
<dbReference type="CDD" id="cd06223">
    <property type="entry name" value="PRTases_typeI"/>
    <property type="match status" value="1"/>
</dbReference>
<feature type="binding site" evidence="15">
    <location>
        <begin position="158"/>
        <end position="166"/>
    </location>
    <ligand>
        <name>5-phospho-alpha-D-ribose 1-diphosphate</name>
        <dbReference type="ChEBI" id="CHEBI:58017"/>
    </ligand>
</feature>
<evidence type="ECO:0000256" key="9">
    <source>
        <dbReference type="ARBA" id="ARBA00023134"/>
    </source>
</evidence>
<proteinExistence type="inferred from homology"/>
<dbReference type="GO" id="GO:0000287">
    <property type="term" value="F:magnesium ion binding"/>
    <property type="evidence" value="ECO:0007669"/>
    <property type="project" value="UniProtKB-UniRule"/>
</dbReference>
<evidence type="ECO:0000256" key="6">
    <source>
        <dbReference type="ARBA" id="ARBA00022679"/>
    </source>
</evidence>
<dbReference type="GO" id="GO:0044206">
    <property type="term" value="P:UMP salvage"/>
    <property type="evidence" value="ECO:0007669"/>
    <property type="project" value="UniProtKB-UniRule"/>
</dbReference>
<dbReference type="PANTHER" id="PTHR32315">
    <property type="entry name" value="ADENINE PHOSPHORIBOSYLTRANSFERASE"/>
    <property type="match status" value="1"/>
</dbReference>
<organism evidence="17 18">
    <name type="scientific">Dictyobacter vulcani</name>
    <dbReference type="NCBI Taxonomy" id="2607529"/>
    <lineage>
        <taxon>Bacteria</taxon>
        <taxon>Bacillati</taxon>
        <taxon>Chloroflexota</taxon>
        <taxon>Ktedonobacteria</taxon>
        <taxon>Ktedonobacterales</taxon>
        <taxon>Dictyobacteraceae</taxon>
        <taxon>Dictyobacter</taxon>
    </lineage>
</organism>
<evidence type="ECO:0000313" key="18">
    <source>
        <dbReference type="Proteomes" id="UP000326912"/>
    </source>
</evidence>
<feature type="domain" description="Phosphoribosyltransferase" evidence="16">
    <location>
        <begin position="35"/>
        <end position="235"/>
    </location>
</feature>
<evidence type="ECO:0000256" key="15">
    <source>
        <dbReference type="HAMAP-Rule" id="MF_01218"/>
    </source>
</evidence>
<feature type="binding site" evidence="15">
    <location>
        <position position="227"/>
    </location>
    <ligand>
        <name>5-phospho-alpha-D-ribose 1-diphosphate</name>
        <dbReference type="ChEBI" id="CHEBI:58017"/>
    </ligand>
</feature>
<dbReference type="GO" id="GO:0004845">
    <property type="term" value="F:uracil phosphoribosyltransferase activity"/>
    <property type="evidence" value="ECO:0007669"/>
    <property type="project" value="UniProtKB-UniRule"/>
</dbReference>
<keyword evidence="18" id="KW-1185">Reference proteome</keyword>
<evidence type="ECO:0000256" key="1">
    <source>
        <dbReference type="ARBA" id="ARBA00005180"/>
    </source>
</evidence>
<dbReference type="NCBIfam" id="TIGR01091">
    <property type="entry name" value="upp"/>
    <property type="match status" value="1"/>
</dbReference>
<comment type="caution">
    <text evidence="17">The sequence shown here is derived from an EMBL/GenBank/DDBJ whole genome shotgun (WGS) entry which is preliminary data.</text>
</comment>
<feature type="binding site" evidence="15">
    <location>
        <position position="131"/>
    </location>
    <ligand>
        <name>5-phospho-alpha-D-ribose 1-diphosphate</name>
        <dbReference type="ChEBI" id="CHEBI:58017"/>
    </ligand>
</feature>
<comment type="function">
    <text evidence="12 15">Catalyzes the conversion of uracil and 5-phospho-alpha-D-ribose 1-diphosphate (PRPP) to UMP and diphosphate.</text>
</comment>
<dbReference type="SUPFAM" id="SSF53271">
    <property type="entry name" value="PRTase-like"/>
    <property type="match status" value="1"/>
</dbReference>
<keyword evidence="8 15" id="KW-0460">Magnesium</keyword>
<keyword evidence="9 15" id="KW-0342">GTP-binding</keyword>
<dbReference type="GO" id="GO:0005737">
    <property type="term" value="C:cytoplasm"/>
    <property type="evidence" value="ECO:0007669"/>
    <property type="project" value="UniProtKB-ARBA"/>
</dbReference>
<dbReference type="Pfam" id="PF14681">
    <property type="entry name" value="UPRTase"/>
    <property type="match status" value="1"/>
</dbReference>
<dbReference type="InterPro" id="IPR050054">
    <property type="entry name" value="UPRTase/APRTase"/>
</dbReference>
<name>A0A5J4KL63_9CHLR</name>
<comment type="similarity">
    <text evidence="2 15">Belongs to the UPRTase family.</text>
</comment>
<evidence type="ECO:0000256" key="3">
    <source>
        <dbReference type="ARBA" id="ARBA00011894"/>
    </source>
</evidence>
<feature type="binding site" evidence="15">
    <location>
        <position position="106"/>
    </location>
    <ligand>
        <name>5-phospho-alpha-D-ribose 1-diphosphate</name>
        <dbReference type="ChEBI" id="CHEBI:58017"/>
    </ligand>
</feature>
<dbReference type="InterPro" id="IPR034332">
    <property type="entry name" value="Upp_B"/>
</dbReference>
<dbReference type="Proteomes" id="UP000326912">
    <property type="component" value="Unassembled WGS sequence"/>
</dbReference>
<keyword evidence="5 15" id="KW-0328">Glycosyltransferase</keyword>
<dbReference type="EC" id="2.4.2.9" evidence="3 15"/>
<feature type="binding site" evidence="15">
    <location>
        <position position="221"/>
    </location>
    <ligand>
        <name>uracil</name>
        <dbReference type="ChEBI" id="CHEBI:17568"/>
    </ligand>
</feature>
<dbReference type="InterPro" id="IPR029057">
    <property type="entry name" value="PRTase-like"/>
</dbReference>
<dbReference type="HAMAP" id="MF_01218_B">
    <property type="entry name" value="Upp_B"/>
    <property type="match status" value="1"/>
</dbReference>
<comment type="pathway">
    <text evidence="1 15">Pyrimidine metabolism; UMP biosynthesis via salvage pathway; UMP from uracil: step 1/1.</text>
</comment>
<evidence type="ECO:0000259" key="16">
    <source>
        <dbReference type="Pfam" id="PF14681"/>
    </source>
</evidence>
<feature type="binding site" evidence="15">
    <location>
        <begin position="226"/>
        <end position="228"/>
    </location>
    <ligand>
        <name>uracil</name>
        <dbReference type="ChEBI" id="CHEBI:17568"/>
    </ligand>
</feature>
<evidence type="ECO:0000256" key="10">
    <source>
        <dbReference type="ARBA" id="ARBA00031082"/>
    </source>
</evidence>
<sequence length="236" mass="25895">MFGTSPQGDGSKLPMQGIPQPSREEVLKLPRVHISTHPVMAHKMTLLRNKNTPPPQFYQLVKEIGALLAYEATETLSLEKSIIETPLQSMTGYRLAGGIGVTPVLRAGLGLAEGFRQVIPDVQVWHLGLRRDEETLQATEYYNRLPHQVDLQVVYAVDPMLATGGSAIDAINILKRRGIPRLSYLGIIAAPYGLMRLAQAHPDIDIYVAELDEALNDNGYIVPGLGDAGDRQFGTF</sequence>
<dbReference type="PANTHER" id="PTHR32315:SF4">
    <property type="entry name" value="URACIL PHOSPHORIBOSYLTRANSFERASE, CHLOROPLASTIC"/>
    <property type="match status" value="1"/>
</dbReference>
<keyword evidence="6 15" id="KW-0808">Transferase</keyword>
<comment type="activity regulation">
    <text evidence="15">Allosterically activated by GTP.</text>
</comment>
<comment type="cofactor">
    <cofactor evidence="15">
        <name>Mg(2+)</name>
        <dbReference type="ChEBI" id="CHEBI:18420"/>
    </cofactor>
    <text evidence="15">Binds 1 Mg(2+) ion per subunit. The magnesium is bound as Mg-PRPP.</text>
</comment>
<dbReference type="AlphaFoldDB" id="A0A5J4KL63"/>
<evidence type="ECO:0000256" key="14">
    <source>
        <dbReference type="ARBA" id="ARBA00079807"/>
    </source>
</evidence>
<evidence type="ECO:0000256" key="13">
    <source>
        <dbReference type="ARBA" id="ARBA00072146"/>
    </source>
</evidence>